<dbReference type="PANTHER" id="PTHR38792:SF3">
    <property type="entry name" value="BNR_ASP-BOX REPEAT DOMAIN PROTEIN (AFU_ORTHOLOGUE AFUA_7G06430)-RELATED"/>
    <property type="match status" value="1"/>
</dbReference>
<dbReference type="GO" id="GO:0016787">
    <property type="term" value="F:hydrolase activity"/>
    <property type="evidence" value="ECO:0007669"/>
    <property type="project" value="UniProtKB-KW"/>
</dbReference>
<dbReference type="InterPro" id="IPR011040">
    <property type="entry name" value="Sialidase"/>
</dbReference>
<evidence type="ECO:0000313" key="4">
    <source>
        <dbReference type="Proteomes" id="UP000799324"/>
    </source>
</evidence>
<dbReference type="Gene3D" id="2.120.10.10">
    <property type="match status" value="1"/>
</dbReference>
<protein>
    <submittedName>
        <fullName evidence="3">Glycoside hydrolase family 93 protein</fullName>
    </submittedName>
</protein>
<keyword evidence="3" id="KW-0378">Hydrolase</keyword>
<dbReference type="CDD" id="cd15482">
    <property type="entry name" value="Sialidase_non-viral"/>
    <property type="match status" value="1"/>
</dbReference>
<name>A0A6A6T2L5_9PLEO</name>
<keyword evidence="1" id="KW-0732">Signal</keyword>
<organism evidence="3 4">
    <name type="scientific">Lophiostoma macrostomum CBS 122681</name>
    <dbReference type="NCBI Taxonomy" id="1314788"/>
    <lineage>
        <taxon>Eukaryota</taxon>
        <taxon>Fungi</taxon>
        <taxon>Dikarya</taxon>
        <taxon>Ascomycota</taxon>
        <taxon>Pezizomycotina</taxon>
        <taxon>Dothideomycetes</taxon>
        <taxon>Pleosporomycetidae</taxon>
        <taxon>Pleosporales</taxon>
        <taxon>Lophiostomataceae</taxon>
        <taxon>Lophiostoma</taxon>
    </lineage>
</organism>
<gene>
    <name evidence="3" type="ORF">K491DRAFT_476184</name>
</gene>
<evidence type="ECO:0000256" key="1">
    <source>
        <dbReference type="SAM" id="SignalP"/>
    </source>
</evidence>
<dbReference type="OrthoDB" id="2739686at2759"/>
<accession>A0A6A6T2L5</accession>
<feature type="chain" id="PRO_5025562853" evidence="1">
    <location>
        <begin position="20"/>
        <end position="346"/>
    </location>
</feature>
<dbReference type="Proteomes" id="UP000799324">
    <property type="component" value="Unassembled WGS sequence"/>
</dbReference>
<dbReference type="Pfam" id="PF13088">
    <property type="entry name" value="BNR_2"/>
    <property type="match status" value="1"/>
</dbReference>
<reference evidence="3" key="1">
    <citation type="journal article" date="2020" name="Stud. Mycol.">
        <title>101 Dothideomycetes genomes: a test case for predicting lifestyles and emergence of pathogens.</title>
        <authorList>
            <person name="Haridas S."/>
            <person name="Albert R."/>
            <person name="Binder M."/>
            <person name="Bloem J."/>
            <person name="Labutti K."/>
            <person name="Salamov A."/>
            <person name="Andreopoulos B."/>
            <person name="Baker S."/>
            <person name="Barry K."/>
            <person name="Bills G."/>
            <person name="Bluhm B."/>
            <person name="Cannon C."/>
            <person name="Castanera R."/>
            <person name="Culley D."/>
            <person name="Daum C."/>
            <person name="Ezra D."/>
            <person name="Gonzalez J."/>
            <person name="Henrissat B."/>
            <person name="Kuo A."/>
            <person name="Liang C."/>
            <person name="Lipzen A."/>
            <person name="Lutzoni F."/>
            <person name="Magnuson J."/>
            <person name="Mondo S."/>
            <person name="Nolan M."/>
            <person name="Ohm R."/>
            <person name="Pangilinan J."/>
            <person name="Park H.-J."/>
            <person name="Ramirez L."/>
            <person name="Alfaro M."/>
            <person name="Sun H."/>
            <person name="Tritt A."/>
            <person name="Yoshinaga Y."/>
            <person name="Zwiers L.-H."/>
            <person name="Turgeon B."/>
            <person name="Goodwin S."/>
            <person name="Spatafora J."/>
            <person name="Crous P."/>
            <person name="Grigoriev I."/>
        </authorList>
    </citation>
    <scope>NUCLEOTIDE SEQUENCE</scope>
    <source>
        <strain evidence="3">CBS 122681</strain>
    </source>
</reference>
<keyword evidence="4" id="KW-1185">Reference proteome</keyword>
<evidence type="ECO:0000313" key="3">
    <source>
        <dbReference type="EMBL" id="KAF2654319.1"/>
    </source>
</evidence>
<feature type="domain" description="Sialidase" evidence="2">
    <location>
        <begin position="59"/>
        <end position="256"/>
    </location>
</feature>
<feature type="signal peptide" evidence="1">
    <location>
        <begin position="1"/>
        <end position="19"/>
    </location>
</feature>
<sequence length="346" mass="37041">MRLSQSVLFFSTLLPLALAKAPTKSGSEVLFGQSGTYPRTTRLADGTLLGIYAKYADGNSTLTTVRSTDNGASWTQNVGLVDTATTASRDLDNPFVHQLASGRVLATFRNHDRAGDGFSYYRITVCYSDNNGASWKYLSTPASLPGGINGIWEPFFQTALDGSLQLYYSRENSDDDQDSILQRSTDGGATWSSPQVITGMEVTARDGMLGVARISANSAEKLAIFESGVNGRFTINTQRSPDDGVTWTTRALLYSTYSSATSAGAPQIIRVGSNLVASFATNEDGGVWPSGAMKVMVSTDGGHKWGDKTTIHVDPAMWAGLLELDDSSFLALYGSGASTYAQKMVF</sequence>
<proteinExistence type="predicted"/>
<evidence type="ECO:0000259" key="2">
    <source>
        <dbReference type="Pfam" id="PF13088"/>
    </source>
</evidence>
<dbReference type="InterPro" id="IPR036278">
    <property type="entry name" value="Sialidase_sf"/>
</dbReference>
<dbReference type="AlphaFoldDB" id="A0A6A6T2L5"/>
<dbReference type="PANTHER" id="PTHR38792">
    <property type="entry name" value="BNR/ASP-BOX REPEAT DOMAIN PROTEIN (AFU_ORTHOLOGUE AFUA_7G06430)-RELATED"/>
    <property type="match status" value="1"/>
</dbReference>
<dbReference type="EMBL" id="MU004366">
    <property type="protein sequence ID" value="KAF2654319.1"/>
    <property type="molecule type" value="Genomic_DNA"/>
</dbReference>
<dbReference type="SUPFAM" id="SSF50939">
    <property type="entry name" value="Sialidases"/>
    <property type="match status" value="1"/>
</dbReference>